<gene>
    <name evidence="1" type="ORF">I41_51510</name>
</gene>
<sequence>MTVDEAVAAYSRLKSDRQICVLADYAHNLTVVARGTYVPGTEDIAHPRRLRMLNEVQHRVTGHLRHLLADDLQRYPDDVIAHIVTGEGDRELLTAFSAALWRCS</sequence>
<reference evidence="1 2" key="1">
    <citation type="submission" date="2019-02" db="EMBL/GenBank/DDBJ databases">
        <title>Deep-cultivation of Planctomycetes and their phenomic and genomic characterization uncovers novel biology.</title>
        <authorList>
            <person name="Wiegand S."/>
            <person name="Jogler M."/>
            <person name="Boedeker C."/>
            <person name="Pinto D."/>
            <person name="Vollmers J."/>
            <person name="Rivas-Marin E."/>
            <person name="Kohn T."/>
            <person name="Peeters S.H."/>
            <person name="Heuer A."/>
            <person name="Rast P."/>
            <person name="Oberbeckmann S."/>
            <person name="Bunk B."/>
            <person name="Jeske O."/>
            <person name="Meyerdierks A."/>
            <person name="Storesund J.E."/>
            <person name="Kallscheuer N."/>
            <person name="Luecker S."/>
            <person name="Lage O.M."/>
            <person name="Pohl T."/>
            <person name="Merkel B.J."/>
            <person name="Hornburger P."/>
            <person name="Mueller R.-W."/>
            <person name="Bruemmer F."/>
            <person name="Labrenz M."/>
            <person name="Spormann A.M."/>
            <person name="Op den Camp H."/>
            <person name="Overmann J."/>
            <person name="Amann R."/>
            <person name="Jetten M.S.M."/>
            <person name="Mascher T."/>
            <person name="Medema M.H."/>
            <person name="Devos D.P."/>
            <person name="Kaster A.-K."/>
            <person name="Ovreas L."/>
            <person name="Rohde M."/>
            <person name="Galperin M.Y."/>
            <person name="Jogler C."/>
        </authorList>
    </citation>
    <scope>NUCLEOTIDE SEQUENCE [LARGE SCALE GENOMIC DNA]</scope>
    <source>
        <strain evidence="1 2">I41</strain>
    </source>
</reference>
<organism evidence="1 2">
    <name type="scientific">Lacipirellula limnantheis</name>
    <dbReference type="NCBI Taxonomy" id="2528024"/>
    <lineage>
        <taxon>Bacteria</taxon>
        <taxon>Pseudomonadati</taxon>
        <taxon>Planctomycetota</taxon>
        <taxon>Planctomycetia</taxon>
        <taxon>Pirellulales</taxon>
        <taxon>Lacipirellulaceae</taxon>
        <taxon>Lacipirellula</taxon>
    </lineage>
</organism>
<dbReference type="EMBL" id="CP036339">
    <property type="protein sequence ID" value="QDT75906.1"/>
    <property type="molecule type" value="Genomic_DNA"/>
</dbReference>
<dbReference type="AlphaFoldDB" id="A0A517U5J5"/>
<evidence type="ECO:0000313" key="2">
    <source>
        <dbReference type="Proteomes" id="UP000317909"/>
    </source>
</evidence>
<dbReference type="KEGG" id="llh:I41_51510"/>
<protein>
    <submittedName>
        <fullName evidence="1">Uncharacterized protein</fullName>
    </submittedName>
</protein>
<keyword evidence="2" id="KW-1185">Reference proteome</keyword>
<evidence type="ECO:0000313" key="1">
    <source>
        <dbReference type="EMBL" id="QDT75906.1"/>
    </source>
</evidence>
<proteinExistence type="predicted"/>
<name>A0A517U5J5_9BACT</name>
<accession>A0A517U5J5</accession>
<dbReference type="Proteomes" id="UP000317909">
    <property type="component" value="Chromosome"/>
</dbReference>
<dbReference type="RefSeq" id="WP_145435672.1">
    <property type="nucleotide sequence ID" value="NZ_CP036339.1"/>
</dbReference>
<dbReference type="OrthoDB" id="8856848at2"/>